<dbReference type="InterPro" id="IPR039104">
    <property type="entry name" value="6PGL"/>
</dbReference>
<evidence type="ECO:0000256" key="2">
    <source>
        <dbReference type="ARBA" id="ARBA00002681"/>
    </source>
</evidence>
<keyword evidence="10" id="KW-1185">Reference proteome</keyword>
<dbReference type="UniPathway" id="UPA00115">
    <property type="reaction ID" value="UER00409"/>
</dbReference>
<dbReference type="SUPFAM" id="SSF100950">
    <property type="entry name" value="NagB/RpiA/CoA transferase-like"/>
    <property type="match status" value="1"/>
</dbReference>
<dbReference type="CDD" id="cd01400">
    <property type="entry name" value="6PGL"/>
    <property type="match status" value="1"/>
</dbReference>
<dbReference type="OrthoDB" id="9810967at2"/>
<organism evidence="9 10">
    <name type="scientific">Tomitella fengzijianii</name>
    <dbReference type="NCBI Taxonomy" id="2597660"/>
    <lineage>
        <taxon>Bacteria</taxon>
        <taxon>Bacillati</taxon>
        <taxon>Actinomycetota</taxon>
        <taxon>Actinomycetes</taxon>
        <taxon>Mycobacteriales</taxon>
        <taxon>Tomitella</taxon>
    </lineage>
</organism>
<dbReference type="NCBIfam" id="TIGR01198">
    <property type="entry name" value="pgl"/>
    <property type="match status" value="1"/>
</dbReference>
<comment type="pathway">
    <text evidence="3 7">Carbohydrate degradation; pentose phosphate pathway; D-ribulose 5-phosphate from D-glucose 6-phosphate (oxidative stage): step 2/3.</text>
</comment>
<dbReference type="InterPro" id="IPR006148">
    <property type="entry name" value="Glc/Gal-6P_isomerase"/>
</dbReference>
<dbReference type="AlphaFoldDB" id="A0A516X2Y2"/>
<reference evidence="9 10" key="1">
    <citation type="submission" date="2019-07" db="EMBL/GenBank/DDBJ databases">
        <title>Tomitella cavernea sp. nov., an actinomycete isolated from soil.</title>
        <authorList>
            <person name="Cheng J."/>
        </authorList>
    </citation>
    <scope>NUCLEOTIDE SEQUENCE [LARGE SCALE GENOMIC DNA]</scope>
    <source>
        <strain evidence="9 10">HY188</strain>
    </source>
</reference>
<comment type="similarity">
    <text evidence="4 7">Belongs to the glucosamine/galactosamine-6-phosphate isomerase family. 6-phosphogluconolactonase subfamily.</text>
</comment>
<evidence type="ECO:0000313" key="10">
    <source>
        <dbReference type="Proteomes" id="UP000317344"/>
    </source>
</evidence>
<dbReference type="EC" id="3.1.1.31" evidence="5 7"/>
<evidence type="ECO:0000256" key="1">
    <source>
        <dbReference type="ARBA" id="ARBA00000832"/>
    </source>
</evidence>
<dbReference type="RefSeq" id="WP_143908127.1">
    <property type="nucleotide sequence ID" value="NZ_CP041765.1"/>
</dbReference>
<reference evidence="9 10" key="2">
    <citation type="submission" date="2019-07" db="EMBL/GenBank/DDBJ databases">
        <authorList>
            <person name="Huang Y."/>
        </authorList>
    </citation>
    <scope>NUCLEOTIDE SEQUENCE [LARGE SCALE GENOMIC DNA]</scope>
    <source>
        <strain evidence="9 10">HY188</strain>
    </source>
</reference>
<evidence type="ECO:0000256" key="4">
    <source>
        <dbReference type="ARBA" id="ARBA00010662"/>
    </source>
</evidence>
<evidence type="ECO:0000256" key="3">
    <source>
        <dbReference type="ARBA" id="ARBA00004961"/>
    </source>
</evidence>
<feature type="domain" description="Glucosamine/galactosamine-6-phosphate isomerase" evidence="8">
    <location>
        <begin position="10"/>
        <end position="226"/>
    </location>
</feature>
<dbReference type="InterPro" id="IPR005900">
    <property type="entry name" value="6-phosphogluconolactonase_DevB"/>
</dbReference>
<accession>A0A516X2Y2</accession>
<gene>
    <name evidence="7 9" type="primary">pgl</name>
    <name evidence="9" type="ORF">FO059_08995</name>
</gene>
<sequence>MTTEIVRGADQDGIVTAAAARFTALVAEAVARRGRARVVLTGGGAGIGLLAALRGADIDWPKVEFFWGDERFVAADDGDRNALQAHEALLAHVPVDEALVHPMPADDGDVAGDVDAAARRYAELVEPVEAFDVHLLGMGGEGHINSIFPHSPAVAESAATAVAVRDCPKPPPTRITLTLPMVRRSREVWLLVAGEAKAQAAAAALGGAAAADVPAAGASGSDRTVWFVDDAAAAAL</sequence>
<dbReference type="KEGG" id="toy:FO059_08995"/>
<protein>
    <recommendedName>
        <fullName evidence="6 7">6-phosphogluconolactonase</fullName>
        <shortName evidence="7">6PGL</shortName>
        <ecNumber evidence="5 7">3.1.1.31</ecNumber>
    </recommendedName>
</protein>
<keyword evidence="7 9" id="KW-0378">Hydrolase</keyword>
<dbReference type="GO" id="GO:0017057">
    <property type="term" value="F:6-phosphogluconolactonase activity"/>
    <property type="evidence" value="ECO:0007669"/>
    <property type="project" value="UniProtKB-UniRule"/>
</dbReference>
<name>A0A516X2Y2_9ACTN</name>
<dbReference type="PANTHER" id="PTHR11054">
    <property type="entry name" value="6-PHOSPHOGLUCONOLACTONASE"/>
    <property type="match status" value="1"/>
</dbReference>
<evidence type="ECO:0000256" key="7">
    <source>
        <dbReference type="RuleBase" id="RU365095"/>
    </source>
</evidence>
<comment type="catalytic activity">
    <reaction evidence="1 7">
        <text>6-phospho-D-glucono-1,5-lactone + H2O = 6-phospho-D-gluconate + H(+)</text>
        <dbReference type="Rhea" id="RHEA:12556"/>
        <dbReference type="ChEBI" id="CHEBI:15377"/>
        <dbReference type="ChEBI" id="CHEBI:15378"/>
        <dbReference type="ChEBI" id="CHEBI:57955"/>
        <dbReference type="ChEBI" id="CHEBI:58759"/>
        <dbReference type="EC" id="3.1.1.31"/>
    </reaction>
</comment>
<dbReference type="EMBL" id="CP041765">
    <property type="protein sequence ID" value="QDQ97439.1"/>
    <property type="molecule type" value="Genomic_DNA"/>
</dbReference>
<dbReference type="PANTHER" id="PTHR11054:SF0">
    <property type="entry name" value="6-PHOSPHOGLUCONOLACTONASE"/>
    <property type="match status" value="1"/>
</dbReference>
<evidence type="ECO:0000256" key="5">
    <source>
        <dbReference type="ARBA" id="ARBA00013198"/>
    </source>
</evidence>
<dbReference type="Gene3D" id="3.40.50.1360">
    <property type="match status" value="1"/>
</dbReference>
<evidence type="ECO:0000259" key="8">
    <source>
        <dbReference type="Pfam" id="PF01182"/>
    </source>
</evidence>
<evidence type="ECO:0000256" key="6">
    <source>
        <dbReference type="ARBA" id="ARBA00020337"/>
    </source>
</evidence>
<dbReference type="InterPro" id="IPR037171">
    <property type="entry name" value="NagB/RpiA_transferase-like"/>
</dbReference>
<dbReference type="Proteomes" id="UP000317344">
    <property type="component" value="Chromosome"/>
</dbReference>
<proteinExistence type="inferred from homology"/>
<dbReference type="GO" id="GO:0005975">
    <property type="term" value="P:carbohydrate metabolic process"/>
    <property type="evidence" value="ECO:0007669"/>
    <property type="project" value="UniProtKB-UniRule"/>
</dbReference>
<dbReference type="Pfam" id="PF01182">
    <property type="entry name" value="Glucosamine_iso"/>
    <property type="match status" value="1"/>
</dbReference>
<comment type="function">
    <text evidence="2 7">Hydrolysis of 6-phosphogluconolactone to 6-phosphogluconate.</text>
</comment>
<dbReference type="GO" id="GO:0006098">
    <property type="term" value="P:pentose-phosphate shunt"/>
    <property type="evidence" value="ECO:0007669"/>
    <property type="project" value="UniProtKB-UniPathway"/>
</dbReference>
<evidence type="ECO:0000313" key="9">
    <source>
        <dbReference type="EMBL" id="QDQ97439.1"/>
    </source>
</evidence>